<keyword evidence="2" id="KW-0547">Nucleotide-binding</keyword>
<dbReference type="Pfam" id="PF01591">
    <property type="entry name" value="6PF2K"/>
    <property type="match status" value="1"/>
</dbReference>
<evidence type="ECO:0000256" key="2">
    <source>
        <dbReference type="ARBA" id="ARBA00022741"/>
    </source>
</evidence>
<name>A0ABM4BVA2_HYDVU</name>
<sequence length="504" mass="59000">MSNYDCVRDFLRSTSYSEYDNGYIDGKFSLPVETMRAETLLEYEYTHRSDHCVYPPIKPQFVNVNHMIIMVGLPARGKTYIARKLCRYLNWCGIASKVLSVGEYRRKAAGTDLKHEFFIRSNIEAEKIRQNSLSREQSNARLKNKIEKENDKQCYWNALEDGAAWMQEKPENKVVIFDASNTTKNRRESVYSFCIEHSIKPFFIESVFNDEEIIDSFVKDIQEYSPDYVETNYEERVNDFNKRMKHYKDEYETISDQNEIEKKFSYIKTINAGKQFLINNANGYLHSQVVYYLMNIHTQKRSLYITAHGECDYNVKEELGGNSGLTKTGKMFASALNEYMKKESLQNFRVWTSSIQGCIETSKYINGPVEIWRNLDYLNCGEYHGMKFTDLAKQYPDQFTESSGPLDFNWRYPSGESYHDMLSRLEPVIMELERQQNVLVISHRTTIRCLMAYFLEHNPDEVGRIKVPLHTLFKVTPIAYGCRLEKATLDVQTGRLTKYTVHPN</sequence>
<feature type="domain" description="6-phosphofructo-2-kinase" evidence="5">
    <location>
        <begin position="58"/>
        <end position="299"/>
    </location>
</feature>
<keyword evidence="3" id="KW-0067">ATP-binding</keyword>
<proteinExistence type="inferred from homology"/>
<evidence type="ECO:0000256" key="3">
    <source>
        <dbReference type="ARBA" id="ARBA00022840"/>
    </source>
</evidence>
<accession>A0ABM4BVA2</accession>
<dbReference type="CDD" id="cd07067">
    <property type="entry name" value="HP_PGM_like"/>
    <property type="match status" value="1"/>
</dbReference>
<keyword evidence="6" id="KW-1185">Reference proteome</keyword>
<dbReference type="PANTHER" id="PTHR10606:SF44">
    <property type="entry name" value="6-PHOSPHOFRUCTO 2-KINASE_FRUCTOSE 2,6-BISPHOSPHATASE LONG FORM"/>
    <property type="match status" value="1"/>
</dbReference>
<dbReference type="InterPro" id="IPR013078">
    <property type="entry name" value="His_Pase_superF_clade-1"/>
</dbReference>
<dbReference type="Proteomes" id="UP001652625">
    <property type="component" value="Chromosome 05"/>
</dbReference>
<feature type="coiled-coil region" evidence="4">
    <location>
        <begin position="230"/>
        <end position="257"/>
    </location>
</feature>
<dbReference type="RefSeq" id="XP_065653128.1">
    <property type="nucleotide sequence ID" value="XM_065797056.1"/>
</dbReference>
<comment type="similarity">
    <text evidence="1">In the C-terminal section; belongs to the phosphoglycerate mutase family.</text>
</comment>
<dbReference type="Gene3D" id="3.40.50.300">
    <property type="entry name" value="P-loop containing nucleotide triphosphate hydrolases"/>
    <property type="match status" value="1"/>
</dbReference>
<dbReference type="SUPFAM" id="SSF52540">
    <property type="entry name" value="P-loop containing nucleoside triphosphate hydrolases"/>
    <property type="match status" value="1"/>
</dbReference>
<dbReference type="PRINTS" id="PR00991">
    <property type="entry name" value="6PFRUCTKNASE"/>
</dbReference>
<dbReference type="PIRSF" id="PIRSF000709">
    <property type="entry name" value="6PFK_2-Ptase"/>
    <property type="match status" value="1"/>
</dbReference>
<organism evidence="6 7">
    <name type="scientific">Hydra vulgaris</name>
    <name type="common">Hydra</name>
    <name type="synonym">Hydra attenuata</name>
    <dbReference type="NCBI Taxonomy" id="6087"/>
    <lineage>
        <taxon>Eukaryota</taxon>
        <taxon>Metazoa</taxon>
        <taxon>Cnidaria</taxon>
        <taxon>Hydrozoa</taxon>
        <taxon>Hydroidolina</taxon>
        <taxon>Anthoathecata</taxon>
        <taxon>Aplanulata</taxon>
        <taxon>Hydridae</taxon>
        <taxon>Hydra</taxon>
    </lineage>
</organism>
<dbReference type="Pfam" id="PF00300">
    <property type="entry name" value="His_Phos_1"/>
    <property type="match status" value="1"/>
</dbReference>
<dbReference type="SUPFAM" id="SSF53254">
    <property type="entry name" value="Phosphoglycerate mutase-like"/>
    <property type="match status" value="1"/>
</dbReference>
<reference evidence="7" key="1">
    <citation type="submission" date="2025-08" db="UniProtKB">
        <authorList>
            <consortium name="RefSeq"/>
        </authorList>
    </citation>
    <scope>IDENTIFICATION</scope>
</reference>
<dbReference type="InterPro" id="IPR013079">
    <property type="entry name" value="6Phosfructo_kin"/>
</dbReference>
<dbReference type="PANTHER" id="PTHR10606">
    <property type="entry name" value="6-PHOSPHOFRUCTO-2-KINASE/FRUCTOSE-2,6-BISPHOSPHATASE"/>
    <property type="match status" value="1"/>
</dbReference>
<dbReference type="InterPro" id="IPR029033">
    <property type="entry name" value="His_PPase_superfam"/>
</dbReference>
<dbReference type="InterPro" id="IPR027417">
    <property type="entry name" value="P-loop_NTPase"/>
</dbReference>
<evidence type="ECO:0000256" key="1">
    <source>
        <dbReference type="ARBA" id="ARBA00008408"/>
    </source>
</evidence>
<keyword evidence="4" id="KW-0175">Coiled coil</keyword>
<dbReference type="InterPro" id="IPR003094">
    <property type="entry name" value="6Pfruct_kin"/>
</dbReference>
<evidence type="ECO:0000313" key="7">
    <source>
        <dbReference type="RefSeq" id="XP_065653128.1"/>
    </source>
</evidence>
<dbReference type="SMART" id="SM00855">
    <property type="entry name" value="PGAM"/>
    <property type="match status" value="1"/>
</dbReference>
<protein>
    <submittedName>
        <fullName evidence="7">6-phosphofructo-2-kinase/fructose-2, 6-bisphosphatase 1-like isoform X1</fullName>
    </submittedName>
</protein>
<dbReference type="GeneID" id="124807432"/>
<evidence type="ECO:0000313" key="6">
    <source>
        <dbReference type="Proteomes" id="UP001652625"/>
    </source>
</evidence>
<evidence type="ECO:0000259" key="5">
    <source>
        <dbReference type="Pfam" id="PF01591"/>
    </source>
</evidence>
<dbReference type="Gene3D" id="3.40.50.1240">
    <property type="entry name" value="Phosphoglycerate mutase-like"/>
    <property type="match status" value="1"/>
</dbReference>
<gene>
    <name evidence="7" type="primary">LOC124807432</name>
</gene>
<evidence type="ECO:0000256" key="4">
    <source>
        <dbReference type="SAM" id="Coils"/>
    </source>
</evidence>